<protein>
    <submittedName>
        <fullName evidence="8">DMT family transporter</fullName>
    </submittedName>
</protein>
<accession>A0ABX1E6W0</accession>
<feature type="transmembrane region" description="Helical" evidence="6">
    <location>
        <begin position="268"/>
        <end position="285"/>
    </location>
</feature>
<proteinExistence type="predicted"/>
<feature type="transmembrane region" description="Helical" evidence="6">
    <location>
        <begin position="39"/>
        <end position="56"/>
    </location>
</feature>
<feature type="transmembrane region" description="Helical" evidence="6">
    <location>
        <begin position="213"/>
        <end position="232"/>
    </location>
</feature>
<evidence type="ECO:0000259" key="7">
    <source>
        <dbReference type="Pfam" id="PF00892"/>
    </source>
</evidence>
<sequence length="287" mass="29826">MPMASAFRLLFAAVILFGGAWPITKAALADATPLWFGTGRSALAALGAAILLAALGRLRLPAAEDRRAVAFLGLFQLGGFFALTHLAVALVPAGRTAVLSNVVTYWLIPLSVLVLGEKVSPTRWAAAGLGLAGAGVLIGPWAVDWSDHDVLLGHFMLVMAGLLWTIAIIASRKWPPRTPMFDLLPWCFGIGALMLAPIALIVEPEGGVGAGGWPHLLYIGLIAAPIGTWCVIEAGRKLPGAVASVGFLMVPAFGVLVSTLWLGEPLGWDVLVGGGLIFASVVMAARG</sequence>
<keyword evidence="3 6" id="KW-0812">Transmembrane</keyword>
<comment type="subcellular location">
    <subcellularLocation>
        <location evidence="1">Cell membrane</location>
        <topology evidence="1">Multi-pass membrane protein</topology>
    </subcellularLocation>
</comment>
<dbReference type="Pfam" id="PF00892">
    <property type="entry name" value="EamA"/>
    <property type="match status" value="2"/>
</dbReference>
<feature type="transmembrane region" description="Helical" evidence="6">
    <location>
        <begin position="183"/>
        <end position="201"/>
    </location>
</feature>
<gene>
    <name evidence="8" type="ORF">HEQ75_07330</name>
</gene>
<feature type="transmembrane region" description="Helical" evidence="6">
    <location>
        <begin position="149"/>
        <end position="171"/>
    </location>
</feature>
<keyword evidence="4 6" id="KW-1133">Transmembrane helix</keyword>
<reference evidence="8 9" key="1">
    <citation type="submission" date="2020-03" db="EMBL/GenBank/DDBJ databases">
        <title>Roseomonas selenitidurans sp. nov. isolated from urban soil.</title>
        <authorList>
            <person name="Liu H."/>
        </authorList>
    </citation>
    <scope>NUCLEOTIDE SEQUENCE [LARGE SCALE GENOMIC DNA]</scope>
    <source>
        <strain evidence="8 9">BU-1</strain>
    </source>
</reference>
<keyword evidence="9" id="KW-1185">Reference proteome</keyword>
<dbReference type="PANTHER" id="PTHR32322">
    <property type="entry name" value="INNER MEMBRANE TRANSPORTER"/>
    <property type="match status" value="1"/>
</dbReference>
<feature type="transmembrane region" description="Helical" evidence="6">
    <location>
        <begin position="68"/>
        <end position="91"/>
    </location>
</feature>
<dbReference type="SUPFAM" id="SSF103481">
    <property type="entry name" value="Multidrug resistance efflux transporter EmrE"/>
    <property type="match status" value="2"/>
</dbReference>
<keyword evidence="2" id="KW-1003">Cell membrane</keyword>
<evidence type="ECO:0000313" key="8">
    <source>
        <dbReference type="EMBL" id="NKC30670.1"/>
    </source>
</evidence>
<feature type="domain" description="EamA" evidence="7">
    <location>
        <begin position="152"/>
        <end position="284"/>
    </location>
</feature>
<keyword evidence="5 6" id="KW-0472">Membrane</keyword>
<dbReference type="EMBL" id="JAAVNE010000008">
    <property type="protein sequence ID" value="NKC30670.1"/>
    <property type="molecule type" value="Genomic_DNA"/>
</dbReference>
<evidence type="ECO:0000256" key="6">
    <source>
        <dbReference type="SAM" id="Phobius"/>
    </source>
</evidence>
<evidence type="ECO:0000256" key="4">
    <source>
        <dbReference type="ARBA" id="ARBA00022989"/>
    </source>
</evidence>
<feature type="transmembrane region" description="Helical" evidence="6">
    <location>
        <begin position="241"/>
        <end position="262"/>
    </location>
</feature>
<dbReference type="InterPro" id="IPR037185">
    <property type="entry name" value="EmrE-like"/>
</dbReference>
<dbReference type="InterPro" id="IPR000620">
    <property type="entry name" value="EamA_dom"/>
</dbReference>
<organism evidence="8 9">
    <name type="scientific">Falsiroseomonas selenitidurans</name>
    <dbReference type="NCBI Taxonomy" id="2716335"/>
    <lineage>
        <taxon>Bacteria</taxon>
        <taxon>Pseudomonadati</taxon>
        <taxon>Pseudomonadota</taxon>
        <taxon>Alphaproteobacteria</taxon>
        <taxon>Acetobacterales</taxon>
        <taxon>Roseomonadaceae</taxon>
        <taxon>Falsiroseomonas</taxon>
    </lineage>
</organism>
<evidence type="ECO:0000313" key="9">
    <source>
        <dbReference type="Proteomes" id="UP000787635"/>
    </source>
</evidence>
<evidence type="ECO:0000256" key="2">
    <source>
        <dbReference type="ARBA" id="ARBA00022475"/>
    </source>
</evidence>
<feature type="transmembrane region" description="Helical" evidence="6">
    <location>
        <begin position="124"/>
        <end position="143"/>
    </location>
</feature>
<dbReference type="InterPro" id="IPR050638">
    <property type="entry name" value="AA-Vitamin_Transporters"/>
</dbReference>
<comment type="caution">
    <text evidence="8">The sequence shown here is derived from an EMBL/GenBank/DDBJ whole genome shotgun (WGS) entry which is preliminary data.</text>
</comment>
<evidence type="ECO:0000256" key="3">
    <source>
        <dbReference type="ARBA" id="ARBA00022692"/>
    </source>
</evidence>
<feature type="transmembrane region" description="Helical" evidence="6">
    <location>
        <begin position="97"/>
        <end position="115"/>
    </location>
</feature>
<evidence type="ECO:0000256" key="1">
    <source>
        <dbReference type="ARBA" id="ARBA00004651"/>
    </source>
</evidence>
<feature type="domain" description="EamA" evidence="7">
    <location>
        <begin position="9"/>
        <end position="137"/>
    </location>
</feature>
<dbReference type="PANTHER" id="PTHR32322:SF18">
    <property type="entry name" value="S-ADENOSYLMETHIONINE_S-ADENOSYLHOMOCYSTEINE TRANSPORTER"/>
    <property type="match status" value="1"/>
</dbReference>
<dbReference type="Proteomes" id="UP000787635">
    <property type="component" value="Unassembled WGS sequence"/>
</dbReference>
<name>A0ABX1E6W0_9PROT</name>
<evidence type="ECO:0000256" key="5">
    <source>
        <dbReference type="ARBA" id="ARBA00023136"/>
    </source>
</evidence>